<gene>
    <name evidence="1" type="ORF">ACFS29_09105</name>
</gene>
<dbReference type="InterPro" id="IPR011322">
    <property type="entry name" value="N-reg_PII-like_a/b"/>
</dbReference>
<comment type="caution">
    <text evidence="1">The sequence shown here is derived from an EMBL/GenBank/DDBJ whole genome shotgun (WGS) entry which is preliminary data.</text>
</comment>
<dbReference type="SUPFAM" id="SSF54913">
    <property type="entry name" value="GlnB-like"/>
    <property type="match status" value="1"/>
</dbReference>
<evidence type="ECO:0000313" key="2">
    <source>
        <dbReference type="Proteomes" id="UP001597548"/>
    </source>
</evidence>
<dbReference type="Proteomes" id="UP001597548">
    <property type="component" value="Unassembled WGS sequence"/>
</dbReference>
<dbReference type="EMBL" id="JBHUOS010000008">
    <property type="protein sequence ID" value="MFD2915795.1"/>
    <property type="molecule type" value="Genomic_DNA"/>
</dbReference>
<sequence>MKLVIVTAVEQYQKDVLKLFKKANIENFSSSDIDGYKNGSSLLMASNWFSVEKGGNESSMFFSFTEDENIDALFNLIKEFNANLETNNPLKAVVIPIEKYI</sequence>
<proteinExistence type="predicted"/>
<protein>
    <submittedName>
        <fullName evidence="1">Uncharacterized protein</fullName>
    </submittedName>
</protein>
<dbReference type="RefSeq" id="WP_194509317.1">
    <property type="nucleotide sequence ID" value="NZ_JADILU010000007.1"/>
</dbReference>
<accession>A0ABW5ZS06</accession>
<organism evidence="1 2">
    <name type="scientific">Psychroserpens luteus</name>
    <dbReference type="NCBI Taxonomy" id="1434066"/>
    <lineage>
        <taxon>Bacteria</taxon>
        <taxon>Pseudomonadati</taxon>
        <taxon>Bacteroidota</taxon>
        <taxon>Flavobacteriia</taxon>
        <taxon>Flavobacteriales</taxon>
        <taxon>Flavobacteriaceae</taxon>
        <taxon>Psychroserpens</taxon>
    </lineage>
</organism>
<evidence type="ECO:0000313" key="1">
    <source>
        <dbReference type="EMBL" id="MFD2915795.1"/>
    </source>
</evidence>
<reference evidence="2" key="1">
    <citation type="journal article" date="2019" name="Int. J. Syst. Evol. Microbiol.">
        <title>The Global Catalogue of Microorganisms (GCM) 10K type strain sequencing project: providing services to taxonomists for standard genome sequencing and annotation.</title>
        <authorList>
            <consortium name="The Broad Institute Genomics Platform"/>
            <consortium name="The Broad Institute Genome Sequencing Center for Infectious Disease"/>
            <person name="Wu L."/>
            <person name="Ma J."/>
        </authorList>
    </citation>
    <scope>NUCLEOTIDE SEQUENCE [LARGE SCALE GENOMIC DNA]</scope>
    <source>
        <strain evidence="2">KCTC 32514</strain>
    </source>
</reference>
<keyword evidence="2" id="KW-1185">Reference proteome</keyword>
<name>A0ABW5ZS06_9FLAO</name>